<dbReference type="InterPro" id="IPR016024">
    <property type="entry name" value="ARM-type_fold"/>
</dbReference>
<dbReference type="SUPFAM" id="SSF50998">
    <property type="entry name" value="Quinoprotein alcohol dehydrogenase-like"/>
    <property type="match status" value="1"/>
</dbReference>
<accession>A0A7N1A0C9</accession>
<name>A0A7N1A0C9_KALFE</name>
<reference evidence="4" key="1">
    <citation type="submission" date="2021-01" db="UniProtKB">
        <authorList>
            <consortium name="EnsemblPlants"/>
        </authorList>
    </citation>
    <scope>IDENTIFICATION</scope>
</reference>
<keyword evidence="1 3" id="KW-0853">WD repeat</keyword>
<feature type="repeat" description="WD" evidence="3">
    <location>
        <begin position="569"/>
        <end position="609"/>
    </location>
</feature>
<dbReference type="SMART" id="SM00320">
    <property type="entry name" value="WD40"/>
    <property type="match status" value="5"/>
</dbReference>
<dbReference type="Pfam" id="PF00400">
    <property type="entry name" value="WD40"/>
    <property type="match status" value="1"/>
</dbReference>
<dbReference type="PANTHER" id="PTHR44099:SF4">
    <property type="entry name" value="RABCONNECTIN-3B, ISOFORM A"/>
    <property type="match status" value="1"/>
</dbReference>
<dbReference type="InterPro" id="IPR049916">
    <property type="entry name" value="WDR72-like"/>
</dbReference>
<dbReference type="InterPro" id="IPR015943">
    <property type="entry name" value="WD40/YVTN_repeat-like_dom_sf"/>
</dbReference>
<dbReference type="Gene3D" id="2.130.10.10">
    <property type="entry name" value="YVTN repeat-like/Quinoprotein amine dehydrogenase"/>
    <property type="match status" value="2"/>
</dbReference>
<proteinExistence type="predicted"/>
<evidence type="ECO:0000256" key="3">
    <source>
        <dbReference type="PROSITE-ProRule" id="PRU00221"/>
    </source>
</evidence>
<dbReference type="PROSITE" id="PS50082">
    <property type="entry name" value="WD_REPEATS_2"/>
    <property type="match status" value="1"/>
</dbReference>
<dbReference type="OMA" id="MESTWKV"/>
<dbReference type="SUPFAM" id="SSF50978">
    <property type="entry name" value="WD40 repeat-like"/>
    <property type="match status" value="1"/>
</dbReference>
<evidence type="ECO:0000313" key="4">
    <source>
        <dbReference type="EnsemblPlants" id="Kaladp0064s0148.1.v1.1"/>
    </source>
</evidence>
<dbReference type="GO" id="GO:0005737">
    <property type="term" value="C:cytoplasm"/>
    <property type="evidence" value="ECO:0007669"/>
    <property type="project" value="TreeGrafter"/>
</dbReference>
<evidence type="ECO:0000313" key="5">
    <source>
        <dbReference type="Proteomes" id="UP000594263"/>
    </source>
</evidence>
<evidence type="ECO:0000256" key="2">
    <source>
        <dbReference type="ARBA" id="ARBA00022737"/>
    </source>
</evidence>
<keyword evidence="2" id="KW-0677">Repeat</keyword>
<organism evidence="4 5">
    <name type="scientific">Kalanchoe fedtschenkoi</name>
    <name type="common">Lavender scallops</name>
    <name type="synonym">South American air plant</name>
    <dbReference type="NCBI Taxonomy" id="63787"/>
    <lineage>
        <taxon>Eukaryota</taxon>
        <taxon>Viridiplantae</taxon>
        <taxon>Streptophyta</taxon>
        <taxon>Embryophyta</taxon>
        <taxon>Tracheophyta</taxon>
        <taxon>Spermatophyta</taxon>
        <taxon>Magnoliopsida</taxon>
        <taxon>eudicotyledons</taxon>
        <taxon>Gunneridae</taxon>
        <taxon>Pentapetalae</taxon>
        <taxon>Saxifragales</taxon>
        <taxon>Crassulaceae</taxon>
        <taxon>Kalanchoe</taxon>
    </lineage>
</organism>
<dbReference type="EnsemblPlants" id="Kaladp0064s0148.1.v1.1">
    <property type="protein sequence ID" value="Kaladp0064s0148.1.v1.1"/>
    <property type="gene ID" value="Kaladp0064s0148.v1.1"/>
</dbReference>
<dbReference type="Gramene" id="Kaladp0064s0148.1.v1.1">
    <property type="protein sequence ID" value="Kaladp0064s0148.1.v1.1"/>
    <property type="gene ID" value="Kaladp0064s0148.v1.1"/>
</dbReference>
<dbReference type="InterPro" id="IPR001680">
    <property type="entry name" value="WD40_rpt"/>
</dbReference>
<dbReference type="InterPro" id="IPR019775">
    <property type="entry name" value="WD40_repeat_CS"/>
</dbReference>
<dbReference type="Proteomes" id="UP000594263">
    <property type="component" value="Unplaced"/>
</dbReference>
<protein>
    <submittedName>
        <fullName evidence="4">Uncharacterized protein</fullName>
    </submittedName>
</protein>
<dbReference type="InterPro" id="IPR036322">
    <property type="entry name" value="WD40_repeat_dom_sf"/>
</dbReference>
<dbReference type="SUPFAM" id="SSF48371">
    <property type="entry name" value="ARM repeat"/>
    <property type="match status" value="1"/>
</dbReference>
<evidence type="ECO:0000256" key="1">
    <source>
        <dbReference type="ARBA" id="ARBA00022574"/>
    </source>
</evidence>
<keyword evidence="5" id="KW-1185">Reference proteome</keyword>
<dbReference type="PROSITE" id="PS00678">
    <property type="entry name" value="WD_REPEATS_1"/>
    <property type="match status" value="1"/>
</dbReference>
<dbReference type="InterPro" id="IPR011047">
    <property type="entry name" value="Quinoprotein_ADH-like_sf"/>
</dbReference>
<dbReference type="PROSITE" id="PS50294">
    <property type="entry name" value="WD_REPEATS_REGION"/>
    <property type="match status" value="1"/>
</dbReference>
<sequence length="1479" mass="161378">MKCPSVASLWPLDSPIHQKVTATAVLNNPQTLYTGGSDGSIIWWNIDDSNQEIIPVALLCGHAARITSLEVCSPVAHYDSDGLSDKVAISPTTDYGALISASTDGVLCVWSRSSGHCRRRRSLPPSAGIPSVVRVTPWDHRYVCVACHFINADVLQEHQNSDVKGDEYSSGSREQCLSRQTSKCAILVVDTCTLTVVHTIFDGTLSIGLFRFVVVVTTEQENGSHSVVLVDTCGNAQSLPIFLDSQSQPEGEESKGLLAGYDADVTQWTDGSSTEREVVSIATCGPVLGLIFSDCCIFKSVDSGYIFGQICFTDDFFHLGGVSDEPHIVGGMFLDNEMMLGIAPTTCKLQDLKLCVWNSRGLAVVYTLSIRDDQFDFKPLCHIPVIPQHEDLQCRFYINQLNHCLLRVESFSVCSEGESLGIPRVTLWSGDQQEAYDRVFCRPCKIVGVGTLSHTVENAVEGSSIIATLESTSNLPRLASHVTSYSLPDVHKSRLTHNERAVTSSIVVSGSLPTPYAVVYGLYSGDIEVITLGFPIQELDDLSKCPQHELNSSSHLKLLSGHSGAVLCLAAHTKESTSLGQGPQRVLISGGMDCTVRIWNLEAGNLIRVMHHHVASVRQIVLPPLNTPHPWCDCLISLAEDSCAALVSLETRQVERMFHGHYSYPSKVIWNGSKGYVAILCQINAGVADPRDLLFIWDVITGSKDRVLRGAASQAMFDHFCRSLHYGYGTSTVENTSVSSLHSKTVTNGANASVFATDAKKIKEVYAPVEISEASTPSHQSGNLSRVQLFKSCSPYPGITSIIFDFTPLLSCSMLECVGDQFNKHTHIQMEHGRVQPVPSEGSICEPMSGSSVEKDNCVAQIQIGILRIGLSFLHLWDVDQELDAMLVNELKLERVENFHVASGLEGDMGSLTLTFHGVNANLELWKTSSEFSAMRSLTIVSLALFMIALSHSSSASCSTLAAFYTRNLVDKIPAVRPPLLQLLVTFWQDKSEHVRMAARTLFHCAASRAIPAPLCRKSISLKEPNVNIDNVTGDTQHTLLSSEETSTSVIPDQAPGRTTSLLSQVDEPYILNWLESFEVQDWTTCVGGTSQDEMTSRIIVAAALAIWYPSLVKASLAMLVVHPLMKVVMAMNDKYSSTAAELLAEGMESTWKHCIVSEIPNLIEDIFFQIECVNGASGSSSAESVTVSVTFKKTLVEVLLPCVAMADVPGFLTVIESQIWSTSSDSPVHSVSLMTLVRAMRASPRNFVTHLDKVVNYILQTMDPGNLVMRKTCLQSSMAALKEVAHVFPMVAVNETTTRLAVGDAIGNINNAKIQVYDLQSLVKVKVLDASGPPGFPNMLTGASETMLTTAISALSFSPDGEGLVAFSEKGLMIRWWSLGSAWWEKLSRNMTPVQCTKLIFVPPWEGFSANSSRSSIMASVMGQEHQSSSEENSRGFGDTDSIKLLIHNIDLSYRIVWVGERAISLTRHLQELGTFQL</sequence>
<dbReference type="PANTHER" id="PTHR44099">
    <property type="entry name" value="RABCONNECTIN-3B, ISOFORM A"/>
    <property type="match status" value="1"/>
</dbReference>